<dbReference type="CDD" id="cd01906">
    <property type="entry name" value="proteasome_protease_HslV"/>
    <property type="match status" value="1"/>
</dbReference>
<dbReference type="PANTHER" id="PTHR32194">
    <property type="entry name" value="METALLOPROTEASE TLDD"/>
    <property type="match status" value="1"/>
</dbReference>
<accession>A0A6J6PU19</accession>
<dbReference type="Pfam" id="PF00227">
    <property type="entry name" value="Proteasome"/>
    <property type="match status" value="1"/>
</dbReference>
<reference evidence="4" key="1">
    <citation type="submission" date="2020-05" db="EMBL/GenBank/DDBJ databases">
        <authorList>
            <person name="Chiriac C."/>
            <person name="Salcher M."/>
            <person name="Ghai R."/>
            <person name="Kavagutti S V."/>
        </authorList>
    </citation>
    <scope>NUCLEOTIDE SEQUENCE</scope>
</reference>
<dbReference type="SUPFAM" id="SSF56235">
    <property type="entry name" value="N-terminal nucleophile aminohydrolases (Ntn hydrolases)"/>
    <property type="match status" value="1"/>
</dbReference>
<sequence>MTAHLGLPQAYLVTGSSSFADFLADLAPDVLPGRMTMSPADANALAPHGTTIVSLRGEFGAVMAGDRRATMGNVIAQRDIEKVFVADEHSMIGIAGTAGIAIELVRLFQVELEHYEKIEGLPLSLDGKANRLSTLLRGNLGLAMQGLAVVPLLAGYDLSRSRGRIFSYDVTGGRYEEHDFYAVGSGAFFARGSLKKLYQASVSVDDAIAIALQALYDAADDDSATGGPDLARRIFPVVAVVNADGVQIVPESDIAAKSTRIVAQRMDRPDGPIAKVTGGDAT</sequence>
<dbReference type="PANTHER" id="PTHR32194:SF0">
    <property type="entry name" value="ATP-DEPENDENT PROTEASE SUBUNIT HSLV"/>
    <property type="match status" value="1"/>
</dbReference>
<evidence type="ECO:0000313" key="4">
    <source>
        <dbReference type="EMBL" id="CAB4703100.1"/>
    </source>
</evidence>
<proteinExistence type="inferred from homology"/>
<dbReference type="GO" id="GO:0005737">
    <property type="term" value="C:cytoplasm"/>
    <property type="evidence" value="ECO:0007669"/>
    <property type="project" value="TreeGrafter"/>
</dbReference>
<dbReference type="PROSITE" id="PS51476">
    <property type="entry name" value="PROTEASOME_BETA_2"/>
    <property type="match status" value="1"/>
</dbReference>
<keyword evidence="3" id="KW-0378">Hydrolase</keyword>
<dbReference type="GO" id="GO:0004298">
    <property type="term" value="F:threonine-type endopeptidase activity"/>
    <property type="evidence" value="ECO:0007669"/>
    <property type="project" value="InterPro"/>
</dbReference>
<name>A0A6J6PU19_9ZZZZ</name>
<protein>
    <submittedName>
        <fullName evidence="4">Unannotated protein</fullName>
    </submittedName>
</protein>
<dbReference type="Gene3D" id="3.60.20.10">
    <property type="entry name" value="Glutamine Phosphoribosylpyrophosphate, subunit 1, domain 1"/>
    <property type="match status" value="1"/>
</dbReference>
<dbReference type="AlphaFoldDB" id="A0A6J6PU19"/>
<dbReference type="GO" id="GO:0005839">
    <property type="term" value="C:proteasome core complex"/>
    <property type="evidence" value="ECO:0007669"/>
    <property type="project" value="InterPro"/>
</dbReference>
<dbReference type="InterPro" id="IPR001353">
    <property type="entry name" value="Proteasome_sua/b"/>
</dbReference>
<dbReference type="InterPro" id="IPR023333">
    <property type="entry name" value="Proteasome_suB-type"/>
</dbReference>
<dbReference type="EMBL" id="CAEZZA010000048">
    <property type="protein sequence ID" value="CAB4743559.1"/>
    <property type="molecule type" value="Genomic_DNA"/>
</dbReference>
<dbReference type="EMBL" id="CAEZXZ010000073">
    <property type="protein sequence ID" value="CAB4703100.1"/>
    <property type="molecule type" value="Genomic_DNA"/>
</dbReference>
<organism evidence="4">
    <name type="scientific">freshwater metagenome</name>
    <dbReference type="NCBI Taxonomy" id="449393"/>
    <lineage>
        <taxon>unclassified sequences</taxon>
        <taxon>metagenomes</taxon>
        <taxon>ecological metagenomes</taxon>
    </lineage>
</organism>
<evidence type="ECO:0000256" key="2">
    <source>
        <dbReference type="ARBA" id="ARBA00022670"/>
    </source>
</evidence>
<keyword evidence="1" id="KW-0963">Cytoplasm</keyword>
<dbReference type="HAMAP" id="MF_02113_B">
    <property type="entry name" value="Proteasome_B_B"/>
    <property type="match status" value="1"/>
</dbReference>
<keyword evidence="2" id="KW-0645">Protease</keyword>
<dbReference type="EMBL" id="CAFBPJ010000012">
    <property type="protein sequence ID" value="CAB5007478.1"/>
    <property type="molecule type" value="Genomic_DNA"/>
</dbReference>
<evidence type="ECO:0000256" key="1">
    <source>
        <dbReference type="ARBA" id="ARBA00022490"/>
    </source>
</evidence>
<dbReference type="InterPro" id="IPR029055">
    <property type="entry name" value="Ntn_hydrolases_N"/>
</dbReference>
<dbReference type="GO" id="GO:0010498">
    <property type="term" value="P:proteasomal protein catabolic process"/>
    <property type="evidence" value="ECO:0007669"/>
    <property type="project" value="InterPro"/>
</dbReference>
<evidence type="ECO:0000313" key="6">
    <source>
        <dbReference type="EMBL" id="CAB5007478.1"/>
    </source>
</evidence>
<gene>
    <name evidence="4" type="ORF">UFOPK2625_00608</name>
    <name evidence="5" type="ORF">UFOPK2809_00492</name>
    <name evidence="6" type="ORF">UFOPK4092_00200</name>
</gene>
<dbReference type="NCBIfam" id="TIGR03690">
    <property type="entry name" value="20S_bact_beta"/>
    <property type="match status" value="1"/>
</dbReference>
<evidence type="ECO:0000313" key="5">
    <source>
        <dbReference type="EMBL" id="CAB4743559.1"/>
    </source>
</evidence>
<evidence type="ECO:0000256" key="3">
    <source>
        <dbReference type="ARBA" id="ARBA00022801"/>
    </source>
</evidence>
<dbReference type="InterPro" id="IPR022483">
    <property type="entry name" value="PSB_actinobac"/>
</dbReference>